<comment type="caution">
    <text evidence="2">The sequence shown here is derived from an EMBL/GenBank/DDBJ whole genome shotgun (WGS) entry which is preliminary data.</text>
</comment>
<proteinExistence type="predicted"/>
<dbReference type="InterPro" id="IPR009061">
    <property type="entry name" value="DNA-bd_dom_put_sf"/>
</dbReference>
<evidence type="ECO:0000313" key="3">
    <source>
        <dbReference type="Proteomes" id="UP001589568"/>
    </source>
</evidence>
<evidence type="ECO:0000259" key="1">
    <source>
        <dbReference type="Pfam" id="PF12728"/>
    </source>
</evidence>
<evidence type="ECO:0000313" key="2">
    <source>
        <dbReference type="EMBL" id="MFB9470583.1"/>
    </source>
</evidence>
<feature type="domain" description="Helix-turn-helix" evidence="1">
    <location>
        <begin position="17"/>
        <end position="71"/>
    </location>
</feature>
<dbReference type="Pfam" id="PF12728">
    <property type="entry name" value="HTH_17"/>
    <property type="match status" value="1"/>
</dbReference>
<organism evidence="2 3">
    <name type="scientific">Nonomuraea salmonea</name>
    <dbReference type="NCBI Taxonomy" id="46181"/>
    <lineage>
        <taxon>Bacteria</taxon>
        <taxon>Bacillati</taxon>
        <taxon>Actinomycetota</taxon>
        <taxon>Actinomycetes</taxon>
        <taxon>Streptosporangiales</taxon>
        <taxon>Streptosporangiaceae</taxon>
        <taxon>Nonomuraea</taxon>
    </lineage>
</organism>
<dbReference type="RefSeq" id="WP_345401763.1">
    <property type="nucleotide sequence ID" value="NZ_BAAAXS010000001.1"/>
</dbReference>
<dbReference type="InterPro" id="IPR036388">
    <property type="entry name" value="WH-like_DNA-bd_sf"/>
</dbReference>
<sequence>MTHAPTDQGPDLLGSGWYTTEELATLMKVDPSTVRRWRTQQPVQGPPFVRVSGRTTLYSVDDVRAWLQSRRTDPGAS</sequence>
<protein>
    <submittedName>
        <fullName evidence="2">Helix-turn-helix domain-containing protein</fullName>
    </submittedName>
</protein>
<gene>
    <name evidence="2" type="ORF">ACFFR3_13765</name>
</gene>
<dbReference type="InterPro" id="IPR041657">
    <property type="entry name" value="HTH_17"/>
</dbReference>
<dbReference type="EMBL" id="JBHMCF010000011">
    <property type="protein sequence ID" value="MFB9470583.1"/>
    <property type="molecule type" value="Genomic_DNA"/>
</dbReference>
<name>A0ABV5NJW8_9ACTN</name>
<dbReference type="Proteomes" id="UP001589568">
    <property type="component" value="Unassembled WGS sequence"/>
</dbReference>
<dbReference type="SUPFAM" id="SSF46955">
    <property type="entry name" value="Putative DNA-binding domain"/>
    <property type="match status" value="1"/>
</dbReference>
<reference evidence="2 3" key="1">
    <citation type="submission" date="2024-09" db="EMBL/GenBank/DDBJ databases">
        <authorList>
            <person name="Sun Q."/>
            <person name="Mori K."/>
        </authorList>
    </citation>
    <scope>NUCLEOTIDE SEQUENCE [LARGE SCALE GENOMIC DNA]</scope>
    <source>
        <strain evidence="2 3">JCM 3324</strain>
    </source>
</reference>
<accession>A0ABV5NJW8</accession>
<dbReference type="Gene3D" id="1.10.10.10">
    <property type="entry name" value="Winged helix-like DNA-binding domain superfamily/Winged helix DNA-binding domain"/>
    <property type="match status" value="1"/>
</dbReference>
<keyword evidence="3" id="KW-1185">Reference proteome</keyword>